<reference evidence="7 8" key="1">
    <citation type="submission" date="2017-10" db="EMBL/GenBank/DDBJ databases">
        <title>Novel microbial diversity and functional potential in the marine mammal oral microbiome.</title>
        <authorList>
            <person name="Dudek N.K."/>
            <person name="Sun C.L."/>
            <person name="Burstein D."/>
            <person name="Kantor R.S."/>
            <person name="Aliaga Goltsman D.S."/>
            <person name="Bik E.M."/>
            <person name="Thomas B.C."/>
            <person name="Banfield J.F."/>
            <person name="Relman D.A."/>
        </authorList>
    </citation>
    <scope>NUCLEOTIDE SEQUENCE [LARGE SCALE GENOMIC DNA]</scope>
    <source>
        <strain evidence="7">DOLJORAL78_47_16</strain>
    </source>
</reference>
<comment type="subcellular location">
    <subcellularLocation>
        <location evidence="1">Membrane</location>
        <topology evidence="1">Multi-pass membrane protein</topology>
    </subcellularLocation>
</comment>
<feature type="transmembrane region" description="Helical" evidence="5">
    <location>
        <begin position="121"/>
        <end position="141"/>
    </location>
</feature>
<evidence type="ECO:0000256" key="5">
    <source>
        <dbReference type="SAM" id="Phobius"/>
    </source>
</evidence>
<organism evidence="7 8">
    <name type="scientific">candidate division KSB3 bacterium</name>
    <dbReference type="NCBI Taxonomy" id="2044937"/>
    <lineage>
        <taxon>Bacteria</taxon>
        <taxon>candidate division KSB3</taxon>
    </lineage>
</organism>
<name>A0A2G6K944_9BACT</name>
<dbReference type="GO" id="GO:0015297">
    <property type="term" value="F:antiporter activity"/>
    <property type="evidence" value="ECO:0007669"/>
    <property type="project" value="InterPro"/>
</dbReference>
<feature type="transmembrane region" description="Helical" evidence="5">
    <location>
        <begin position="153"/>
        <end position="175"/>
    </location>
</feature>
<evidence type="ECO:0000313" key="8">
    <source>
        <dbReference type="Proteomes" id="UP000230821"/>
    </source>
</evidence>
<evidence type="ECO:0000313" key="7">
    <source>
        <dbReference type="EMBL" id="PIE31299.1"/>
    </source>
</evidence>
<keyword evidence="3 5" id="KW-1133">Transmembrane helix</keyword>
<protein>
    <recommendedName>
        <fullName evidence="6">Cation/H+ exchanger transmembrane domain-containing protein</fullName>
    </recommendedName>
</protein>
<dbReference type="Pfam" id="PF00999">
    <property type="entry name" value="Na_H_Exchanger"/>
    <property type="match status" value="1"/>
</dbReference>
<feature type="transmembrane region" description="Helical" evidence="5">
    <location>
        <begin position="36"/>
        <end position="55"/>
    </location>
</feature>
<dbReference type="InterPro" id="IPR006153">
    <property type="entry name" value="Cation/H_exchanger_TM"/>
</dbReference>
<feature type="transmembrane region" description="Helical" evidence="5">
    <location>
        <begin position="278"/>
        <end position="299"/>
    </location>
</feature>
<dbReference type="PANTHER" id="PTHR43021">
    <property type="entry name" value="NA(+)/H(+) ANTIPORTER-RELATED"/>
    <property type="match status" value="1"/>
</dbReference>
<dbReference type="GO" id="GO:1902600">
    <property type="term" value="P:proton transmembrane transport"/>
    <property type="evidence" value="ECO:0007669"/>
    <property type="project" value="InterPro"/>
</dbReference>
<gene>
    <name evidence="7" type="ORF">CSA56_18670</name>
</gene>
<feature type="transmembrane region" description="Helical" evidence="5">
    <location>
        <begin position="340"/>
        <end position="359"/>
    </location>
</feature>
<comment type="caution">
    <text evidence="7">The sequence shown here is derived from an EMBL/GenBank/DDBJ whole genome shotgun (WGS) entry which is preliminary data.</text>
</comment>
<dbReference type="AlphaFoldDB" id="A0A2G6K944"/>
<feature type="transmembrane region" description="Helical" evidence="5">
    <location>
        <begin position="6"/>
        <end position="24"/>
    </location>
</feature>
<dbReference type="InterPro" id="IPR038770">
    <property type="entry name" value="Na+/solute_symporter_sf"/>
</dbReference>
<evidence type="ECO:0000256" key="3">
    <source>
        <dbReference type="ARBA" id="ARBA00022989"/>
    </source>
</evidence>
<keyword evidence="2 5" id="KW-0812">Transmembrane</keyword>
<evidence type="ECO:0000256" key="4">
    <source>
        <dbReference type="ARBA" id="ARBA00023136"/>
    </source>
</evidence>
<dbReference type="PANTHER" id="PTHR43021:SF2">
    <property type="entry name" value="CATION_H+ EXCHANGER DOMAIN-CONTAINING PROTEIN"/>
    <property type="match status" value="1"/>
</dbReference>
<sequence>MEHFTENLPMLLLVGVIIIISFYAGRSMKFLKLPSIIGYMAVGVMLGPSLFNLLNDVRQEELSFITEIALGFVALSIGIELDLSALRKLGTGIIYIIFAESFGAFLLVGLAVYLFTHDMPLALIFAAIAPASAPAGTVAVIQEYRAKGSLTKALYAIVGFDDGLCIIIFGFASAIARSMLLHETGTESVSLVSMIAYPFMEILLSFVVGGFAAALFAFLARKLHHAGDVMVLVVGFTLAVSGICTVFHLSLILTNMVVGLIVVNTQPHSLVQKVHDRLPLLMPLLFILFFTLAGSNLHLSALPSLGLLGVLYILTRAGGLIGGARLGAMFGHVEDKIKKYVGMGILSQAGVAIGLSLIVKHEFSPLGRVVETIQGQVITSGAQLGAVVITTVTATCIFFEIIGPILTKIALTKAGEIPKQGQK</sequence>
<feature type="transmembrane region" description="Helical" evidence="5">
    <location>
        <begin position="306"/>
        <end position="328"/>
    </location>
</feature>
<feature type="transmembrane region" description="Helical" evidence="5">
    <location>
        <begin position="93"/>
        <end position="115"/>
    </location>
</feature>
<evidence type="ECO:0000259" key="6">
    <source>
        <dbReference type="Pfam" id="PF00999"/>
    </source>
</evidence>
<evidence type="ECO:0000256" key="1">
    <source>
        <dbReference type="ARBA" id="ARBA00004141"/>
    </source>
</evidence>
<dbReference type="Proteomes" id="UP000230821">
    <property type="component" value="Unassembled WGS sequence"/>
</dbReference>
<accession>A0A2G6K944</accession>
<dbReference type="GO" id="GO:0016020">
    <property type="term" value="C:membrane"/>
    <property type="evidence" value="ECO:0007669"/>
    <property type="project" value="UniProtKB-SubCell"/>
</dbReference>
<evidence type="ECO:0000256" key="2">
    <source>
        <dbReference type="ARBA" id="ARBA00022692"/>
    </source>
</evidence>
<proteinExistence type="predicted"/>
<keyword evidence="4 5" id="KW-0472">Membrane</keyword>
<dbReference type="Gene3D" id="1.20.1530.20">
    <property type="match status" value="1"/>
</dbReference>
<feature type="transmembrane region" description="Helical" evidence="5">
    <location>
        <begin position="231"/>
        <end position="258"/>
    </location>
</feature>
<feature type="domain" description="Cation/H+ exchanger transmembrane" evidence="6">
    <location>
        <begin position="20"/>
        <end position="398"/>
    </location>
</feature>
<dbReference type="EMBL" id="PDSK01000156">
    <property type="protein sequence ID" value="PIE31299.1"/>
    <property type="molecule type" value="Genomic_DNA"/>
</dbReference>
<feature type="transmembrane region" description="Helical" evidence="5">
    <location>
        <begin position="195"/>
        <end position="219"/>
    </location>
</feature>
<feature type="transmembrane region" description="Helical" evidence="5">
    <location>
        <begin position="61"/>
        <end position="81"/>
    </location>
</feature>